<dbReference type="Proteomes" id="UP000009286">
    <property type="component" value="Chromosome"/>
</dbReference>
<dbReference type="OrthoDB" id="7186766at2"/>
<evidence type="ECO:0000256" key="4">
    <source>
        <dbReference type="ARBA" id="ARBA00023239"/>
    </source>
</evidence>
<dbReference type="KEGG" id="mai:MICA_106"/>
<dbReference type="AlphaFoldDB" id="G2KMR6"/>
<protein>
    <submittedName>
        <fullName evidence="6">Glutathione-dependent formaldehyde-activating enzyme family protein</fullName>
    </submittedName>
</protein>
<evidence type="ECO:0000313" key="6">
    <source>
        <dbReference type="EMBL" id="AEP08453.1"/>
    </source>
</evidence>
<dbReference type="InterPro" id="IPR011057">
    <property type="entry name" value="Mss4-like_sf"/>
</dbReference>
<evidence type="ECO:0000256" key="3">
    <source>
        <dbReference type="ARBA" id="ARBA00022833"/>
    </source>
</evidence>
<dbReference type="SUPFAM" id="SSF51316">
    <property type="entry name" value="Mss4-like"/>
    <property type="match status" value="1"/>
</dbReference>
<keyword evidence="7" id="KW-1185">Reference proteome</keyword>
<dbReference type="RefSeq" id="WP_014101676.1">
    <property type="nucleotide sequence ID" value="NC_016026.1"/>
</dbReference>
<keyword evidence="3" id="KW-0862">Zinc</keyword>
<evidence type="ECO:0000256" key="2">
    <source>
        <dbReference type="ARBA" id="ARBA00022723"/>
    </source>
</evidence>
<dbReference type="eggNOG" id="COG3791">
    <property type="taxonomic scope" value="Bacteria"/>
</dbReference>
<dbReference type="InterPro" id="IPR006913">
    <property type="entry name" value="CENP-V/GFA"/>
</dbReference>
<evidence type="ECO:0000256" key="1">
    <source>
        <dbReference type="ARBA" id="ARBA00005495"/>
    </source>
</evidence>
<dbReference type="Gene3D" id="3.90.1590.10">
    <property type="entry name" value="glutathione-dependent formaldehyde- activating enzyme (gfa)"/>
    <property type="match status" value="1"/>
</dbReference>
<organism evidence="6 7">
    <name type="scientific">Micavibrio aeruginosavorus (strain ARL-13)</name>
    <dbReference type="NCBI Taxonomy" id="856793"/>
    <lineage>
        <taxon>Bacteria</taxon>
        <taxon>Pseudomonadati</taxon>
        <taxon>Bdellovibrionota</taxon>
        <taxon>Bdellovibrionia</taxon>
        <taxon>Bdellovibrionales</taxon>
        <taxon>Pseudobdellovibrionaceae</taxon>
        <taxon>Micavibrio</taxon>
    </lineage>
</organism>
<reference evidence="6 7" key="1">
    <citation type="journal article" date="2011" name="BMC Genomics">
        <title>Genomic insights into an obligate epibiotic bacterial predator: Micavibrio aeruginosavorus ARL-13.</title>
        <authorList>
            <person name="Wang Z."/>
            <person name="Kadouri D."/>
            <person name="Wu M."/>
        </authorList>
    </citation>
    <scope>NUCLEOTIDE SEQUENCE [LARGE SCALE GENOMIC DNA]</scope>
    <source>
        <strain evidence="6 7">ARL-13</strain>
    </source>
</reference>
<evidence type="ECO:0000313" key="7">
    <source>
        <dbReference type="Proteomes" id="UP000009286"/>
    </source>
</evidence>
<feature type="domain" description="CENP-V/GFA" evidence="5">
    <location>
        <begin position="7"/>
        <end position="120"/>
    </location>
</feature>
<gene>
    <name evidence="6" type="ordered locus">MICA_106</name>
</gene>
<name>G2KMR6_MICAA</name>
<accession>G2KMR6</accession>
<keyword evidence="4" id="KW-0456">Lyase</keyword>
<dbReference type="EMBL" id="CP002382">
    <property type="protein sequence ID" value="AEP08453.1"/>
    <property type="molecule type" value="Genomic_DNA"/>
</dbReference>
<dbReference type="PANTHER" id="PTHR33337">
    <property type="entry name" value="GFA DOMAIN-CONTAINING PROTEIN"/>
    <property type="match status" value="1"/>
</dbReference>
<dbReference type="GO" id="GO:0046872">
    <property type="term" value="F:metal ion binding"/>
    <property type="evidence" value="ECO:0007669"/>
    <property type="project" value="UniProtKB-KW"/>
</dbReference>
<dbReference type="HOGENOM" id="CLU_055491_4_1_5"/>
<dbReference type="PROSITE" id="PS51891">
    <property type="entry name" value="CENP_V_GFA"/>
    <property type="match status" value="1"/>
</dbReference>
<evidence type="ECO:0000259" key="5">
    <source>
        <dbReference type="PROSITE" id="PS51891"/>
    </source>
</evidence>
<dbReference type="GO" id="GO:0016846">
    <property type="term" value="F:carbon-sulfur lyase activity"/>
    <property type="evidence" value="ECO:0007669"/>
    <property type="project" value="InterPro"/>
</dbReference>
<sequence>MTEKKTYTGACLCGAVSVAAVLDKPTMGACHCGMCRKWTGGPLMAVECHDRVTWTGEDKIGVYDSSDWAQRGFCKTCGTHLFYRLKDRPFYALPAGLLDDMKNFVFDHQVFIDEKPTNYSFANATDNLTGAEVFAKAEA</sequence>
<proteinExistence type="inferred from homology"/>
<keyword evidence="2" id="KW-0479">Metal-binding</keyword>
<comment type="similarity">
    <text evidence="1">Belongs to the Gfa family.</text>
</comment>
<dbReference type="Pfam" id="PF04828">
    <property type="entry name" value="GFA"/>
    <property type="match status" value="1"/>
</dbReference>
<dbReference type="PANTHER" id="PTHR33337:SF40">
    <property type="entry name" value="CENP-V_GFA DOMAIN-CONTAINING PROTEIN-RELATED"/>
    <property type="match status" value="1"/>
</dbReference>